<dbReference type="PANTHER" id="PTHR15337">
    <property type="entry name" value="ANTERIOR GRADIENT PROTEIN-RELATED"/>
    <property type="match status" value="1"/>
</dbReference>
<feature type="chain" id="PRO_5033216648" evidence="2">
    <location>
        <begin position="21"/>
        <end position="160"/>
    </location>
</feature>
<evidence type="ECO:0000313" key="6">
    <source>
        <dbReference type="Proteomes" id="UP000029708"/>
    </source>
</evidence>
<dbReference type="InterPro" id="IPR013766">
    <property type="entry name" value="Thioredoxin_domain"/>
</dbReference>
<dbReference type="CDD" id="cd02947">
    <property type="entry name" value="TRX_family"/>
    <property type="match status" value="1"/>
</dbReference>
<dbReference type="Pfam" id="PF13899">
    <property type="entry name" value="Thioredoxin_7"/>
    <property type="match status" value="1"/>
</dbReference>
<evidence type="ECO:0000313" key="5">
    <source>
        <dbReference type="EMBL" id="MBB6185169.1"/>
    </source>
</evidence>
<dbReference type="STRING" id="1543381.LF63_0113685"/>
<sequence>MKRLLSLVALAALVATGAMAATAMPYNPKADAKAQVQHALQIAKKNDKPVLVFFGANWCPDCRALAKSIKTGKNAALMHANFNIVKVDVGNFDHNLDIDHRFGNPIKKGIPAAVIVSPQGKVLYATRAGELANARHMSDQGVYDFFEQRLSQIRQASASK</sequence>
<feature type="signal peptide" evidence="2">
    <location>
        <begin position="1"/>
        <end position="20"/>
    </location>
</feature>
<dbReference type="SUPFAM" id="SSF52833">
    <property type="entry name" value="Thioredoxin-like"/>
    <property type="match status" value="1"/>
</dbReference>
<dbReference type="HOGENOM" id="CLU_110659_1_1_6"/>
<organism evidence="4 6">
    <name type="scientific">Oleiagrimonas soli</name>
    <dbReference type="NCBI Taxonomy" id="1543381"/>
    <lineage>
        <taxon>Bacteria</taxon>
        <taxon>Pseudomonadati</taxon>
        <taxon>Pseudomonadota</taxon>
        <taxon>Gammaproteobacteria</taxon>
        <taxon>Lysobacterales</taxon>
        <taxon>Rhodanobacteraceae</taxon>
        <taxon>Oleiagrimonas</taxon>
    </lineage>
</organism>
<proteinExistence type="predicted"/>
<protein>
    <submittedName>
        <fullName evidence="4">Dihydroneopterin aldolase</fullName>
    </submittedName>
    <submittedName>
        <fullName evidence="5">Protein disulfide-isomerase</fullName>
        <ecNumber evidence="5">5.3.4.1</ecNumber>
    </submittedName>
</protein>
<dbReference type="Gene3D" id="3.40.30.10">
    <property type="entry name" value="Glutaredoxin"/>
    <property type="match status" value="1"/>
</dbReference>
<reference evidence="4 6" key="1">
    <citation type="submission" date="2014-09" db="EMBL/GenBank/DDBJ databases">
        <title>Xanthomonadaceae 3.5X direct submission.</title>
        <authorList>
            <person name="Fang T."/>
            <person name="Wang H."/>
        </authorList>
    </citation>
    <scope>NUCLEOTIDE SEQUENCE [LARGE SCALE GENOMIC DNA]</scope>
    <source>
        <strain evidence="4 6">3.5X</strain>
    </source>
</reference>
<evidence type="ECO:0000256" key="1">
    <source>
        <dbReference type="ARBA" id="ARBA00022729"/>
    </source>
</evidence>
<dbReference type="OrthoDB" id="7629852at2"/>
<evidence type="ECO:0000256" key="2">
    <source>
        <dbReference type="SAM" id="SignalP"/>
    </source>
</evidence>
<accession>A0A099CVA3</accession>
<dbReference type="PROSITE" id="PS51352">
    <property type="entry name" value="THIOREDOXIN_2"/>
    <property type="match status" value="1"/>
</dbReference>
<dbReference type="GO" id="GO:0003756">
    <property type="term" value="F:protein disulfide isomerase activity"/>
    <property type="evidence" value="ECO:0007669"/>
    <property type="project" value="UniProtKB-EC"/>
</dbReference>
<dbReference type="Proteomes" id="UP000029708">
    <property type="component" value="Unassembled WGS sequence"/>
</dbReference>
<dbReference type="InterPro" id="IPR036249">
    <property type="entry name" value="Thioredoxin-like_sf"/>
</dbReference>
<reference evidence="5 7" key="2">
    <citation type="submission" date="2020-08" db="EMBL/GenBank/DDBJ databases">
        <title>Genomic Encyclopedia of Type Strains, Phase IV (KMG-IV): sequencing the most valuable type-strain genomes for metagenomic binning, comparative biology and taxonomic classification.</title>
        <authorList>
            <person name="Goeker M."/>
        </authorList>
    </citation>
    <scope>NUCLEOTIDE SEQUENCE [LARGE SCALE GENOMIC DNA]</scope>
    <source>
        <strain evidence="5 7">DSM 107085</strain>
    </source>
</reference>
<keyword evidence="5" id="KW-0413">Isomerase</keyword>
<dbReference type="Proteomes" id="UP000560000">
    <property type="component" value="Unassembled WGS sequence"/>
</dbReference>
<comment type="caution">
    <text evidence="4">The sequence shown here is derived from an EMBL/GenBank/DDBJ whole genome shotgun (WGS) entry which is preliminary data.</text>
</comment>
<dbReference type="RefSeq" id="WP_043102676.1">
    <property type="nucleotide sequence ID" value="NZ_JACHET010000001.1"/>
</dbReference>
<dbReference type="PANTHER" id="PTHR15337:SF11">
    <property type="entry name" value="THIOREDOXIN DOMAIN-CONTAINING PROTEIN"/>
    <property type="match status" value="1"/>
</dbReference>
<gene>
    <name evidence="5" type="ORF">HNQ86_002514</name>
    <name evidence="4" type="ORF">LF63_0113685</name>
</gene>
<evidence type="ECO:0000259" key="3">
    <source>
        <dbReference type="PROSITE" id="PS51352"/>
    </source>
</evidence>
<dbReference type="AlphaFoldDB" id="A0A099CVA3"/>
<name>A0A099CVA3_9GAMM</name>
<dbReference type="EMBL" id="JACHET010000001">
    <property type="protein sequence ID" value="MBB6185169.1"/>
    <property type="molecule type" value="Genomic_DNA"/>
</dbReference>
<keyword evidence="1 2" id="KW-0732">Signal</keyword>
<keyword evidence="6" id="KW-1185">Reference proteome</keyword>
<evidence type="ECO:0000313" key="7">
    <source>
        <dbReference type="Proteomes" id="UP000560000"/>
    </source>
</evidence>
<evidence type="ECO:0000313" key="4">
    <source>
        <dbReference type="EMBL" id="KGI76955.1"/>
    </source>
</evidence>
<dbReference type="EC" id="5.3.4.1" evidence="5"/>
<dbReference type="InterPro" id="IPR051099">
    <property type="entry name" value="AGR/TXD"/>
</dbReference>
<feature type="domain" description="Thioredoxin" evidence="3">
    <location>
        <begin position="12"/>
        <end position="151"/>
    </location>
</feature>
<dbReference type="EMBL" id="JROI01000015">
    <property type="protein sequence ID" value="KGI76955.1"/>
    <property type="molecule type" value="Genomic_DNA"/>
</dbReference>